<evidence type="ECO:0000256" key="2">
    <source>
        <dbReference type="ARBA" id="ARBA00022730"/>
    </source>
</evidence>
<comment type="function">
    <text evidence="8">One of two assembly initiator proteins, it binds directly to the 5'-end of the 23S rRNA, where it nucleates assembly of the 50S subunit.</text>
</comment>
<dbReference type="FunFam" id="2.30.30.30:FF:000004">
    <property type="entry name" value="50S ribosomal protein L24"/>
    <property type="match status" value="1"/>
</dbReference>
<evidence type="ECO:0000256" key="1">
    <source>
        <dbReference type="ARBA" id="ARBA00010618"/>
    </source>
</evidence>
<keyword evidence="5 8" id="KW-0687">Ribonucleoprotein</keyword>
<proteinExistence type="inferred from homology"/>
<gene>
    <name evidence="8" type="primary">rplX</name>
    <name evidence="11" type="ORF">SAMN04488070_2286</name>
</gene>
<keyword evidence="2 8" id="KW-0699">rRNA-binding</keyword>
<dbReference type="Proteomes" id="UP000199424">
    <property type="component" value="Unassembled WGS sequence"/>
</dbReference>
<dbReference type="Pfam" id="PF17136">
    <property type="entry name" value="ribosomal_L24"/>
    <property type="match status" value="1"/>
</dbReference>
<dbReference type="GO" id="GO:0019843">
    <property type="term" value="F:rRNA binding"/>
    <property type="evidence" value="ECO:0007669"/>
    <property type="project" value="UniProtKB-UniRule"/>
</dbReference>
<dbReference type="GO" id="GO:0006412">
    <property type="term" value="P:translation"/>
    <property type="evidence" value="ECO:0007669"/>
    <property type="project" value="UniProtKB-UniRule"/>
</dbReference>
<dbReference type="GO" id="GO:0005840">
    <property type="term" value="C:ribosome"/>
    <property type="evidence" value="ECO:0007669"/>
    <property type="project" value="UniProtKB-KW"/>
</dbReference>
<dbReference type="Gene3D" id="2.30.30.30">
    <property type="match status" value="1"/>
</dbReference>
<dbReference type="CDD" id="cd06089">
    <property type="entry name" value="KOW_RPL26"/>
    <property type="match status" value="1"/>
</dbReference>
<dbReference type="PROSITE" id="PS01108">
    <property type="entry name" value="RIBOSOMAL_L24"/>
    <property type="match status" value="1"/>
</dbReference>
<feature type="domain" description="KOW" evidence="10">
    <location>
        <begin position="4"/>
        <end position="31"/>
    </location>
</feature>
<evidence type="ECO:0000256" key="5">
    <source>
        <dbReference type="ARBA" id="ARBA00023274"/>
    </source>
</evidence>
<keyword evidence="3 8" id="KW-0694">RNA-binding</keyword>
<dbReference type="InterPro" id="IPR005824">
    <property type="entry name" value="KOW"/>
</dbReference>
<evidence type="ECO:0000256" key="3">
    <source>
        <dbReference type="ARBA" id="ARBA00022884"/>
    </source>
</evidence>
<sequence length="104" mass="11250">MAAKIKRDDEVVVLAGKDKGKRGKVLKVDTASNRVFVEGVNIVKKHQKPNPALGVAGGIVEQEAPIHVSNVAVYNPETGKADRVGFKIEDGKKVRFFKSNNAII</sequence>
<dbReference type="HAMAP" id="MF_01326_B">
    <property type="entry name" value="Ribosomal_uL24_B"/>
    <property type="match status" value="1"/>
</dbReference>
<dbReference type="InterPro" id="IPR014722">
    <property type="entry name" value="Rib_uL2_dom2"/>
</dbReference>
<name>A0A1I6I171_9GAMM</name>
<dbReference type="InterPro" id="IPR003256">
    <property type="entry name" value="Ribosomal_uL24"/>
</dbReference>
<dbReference type="InterPro" id="IPR008991">
    <property type="entry name" value="Translation_prot_SH3-like_sf"/>
</dbReference>
<dbReference type="EMBL" id="FOYU01000005">
    <property type="protein sequence ID" value="SFR60472.1"/>
    <property type="molecule type" value="Genomic_DNA"/>
</dbReference>
<dbReference type="InterPro" id="IPR005825">
    <property type="entry name" value="Ribosomal_uL24_CS"/>
</dbReference>
<dbReference type="InterPro" id="IPR057264">
    <property type="entry name" value="Ribosomal_uL24_C"/>
</dbReference>
<dbReference type="AlphaFoldDB" id="A0A1I6I171"/>
<dbReference type="PANTHER" id="PTHR12903">
    <property type="entry name" value="MITOCHONDRIAL RIBOSOMAL PROTEIN L24"/>
    <property type="match status" value="1"/>
</dbReference>
<dbReference type="InterPro" id="IPR041988">
    <property type="entry name" value="Ribosomal_uL24_KOW"/>
</dbReference>
<dbReference type="Pfam" id="PF00467">
    <property type="entry name" value="KOW"/>
    <property type="match status" value="1"/>
</dbReference>
<accession>A0A1I6I171</accession>
<comment type="function">
    <text evidence="7 8">One of the proteins that surrounds the polypeptide exit tunnel on the outside of the subunit.</text>
</comment>
<evidence type="ECO:0000313" key="11">
    <source>
        <dbReference type="EMBL" id="SFR60472.1"/>
    </source>
</evidence>
<evidence type="ECO:0000259" key="10">
    <source>
        <dbReference type="SMART" id="SM00739"/>
    </source>
</evidence>
<dbReference type="NCBIfam" id="TIGR01079">
    <property type="entry name" value="rplX_bact"/>
    <property type="match status" value="1"/>
</dbReference>
<keyword evidence="12" id="KW-1185">Reference proteome</keyword>
<dbReference type="RefSeq" id="WP_092858682.1">
    <property type="nucleotide sequence ID" value="NZ_FOYU01000005.1"/>
</dbReference>
<evidence type="ECO:0000256" key="8">
    <source>
        <dbReference type="HAMAP-Rule" id="MF_01326"/>
    </source>
</evidence>
<comment type="similarity">
    <text evidence="1 8 9">Belongs to the universal ribosomal protein uL24 family.</text>
</comment>
<organism evidence="11 12">
    <name type="scientific">Pseudidiomarina maritima</name>
    <dbReference type="NCBI Taxonomy" id="519453"/>
    <lineage>
        <taxon>Bacteria</taxon>
        <taxon>Pseudomonadati</taxon>
        <taxon>Pseudomonadota</taxon>
        <taxon>Gammaproteobacteria</taxon>
        <taxon>Alteromonadales</taxon>
        <taxon>Idiomarinaceae</taxon>
        <taxon>Pseudidiomarina</taxon>
    </lineage>
</organism>
<dbReference type="GO" id="GO:1990904">
    <property type="term" value="C:ribonucleoprotein complex"/>
    <property type="evidence" value="ECO:0007669"/>
    <property type="project" value="UniProtKB-KW"/>
</dbReference>
<dbReference type="SUPFAM" id="SSF50104">
    <property type="entry name" value="Translation proteins SH3-like domain"/>
    <property type="match status" value="1"/>
</dbReference>
<comment type="subunit">
    <text evidence="8">Part of the 50S ribosomal subunit.</text>
</comment>
<keyword evidence="4 8" id="KW-0689">Ribosomal protein</keyword>
<dbReference type="SMART" id="SM00739">
    <property type="entry name" value="KOW"/>
    <property type="match status" value="1"/>
</dbReference>
<evidence type="ECO:0000256" key="7">
    <source>
        <dbReference type="ARBA" id="ARBA00058688"/>
    </source>
</evidence>
<reference evidence="12" key="1">
    <citation type="submission" date="2016-10" db="EMBL/GenBank/DDBJ databases">
        <authorList>
            <person name="Varghese N."/>
            <person name="Submissions S."/>
        </authorList>
    </citation>
    <scope>NUCLEOTIDE SEQUENCE [LARGE SCALE GENOMIC DNA]</scope>
    <source>
        <strain evidence="12">CGMCC 1.7285</strain>
    </source>
</reference>
<evidence type="ECO:0000256" key="6">
    <source>
        <dbReference type="ARBA" id="ARBA00035206"/>
    </source>
</evidence>
<evidence type="ECO:0000313" key="12">
    <source>
        <dbReference type="Proteomes" id="UP000199424"/>
    </source>
</evidence>
<dbReference type="GO" id="GO:0003735">
    <property type="term" value="F:structural constituent of ribosome"/>
    <property type="evidence" value="ECO:0007669"/>
    <property type="project" value="InterPro"/>
</dbReference>
<evidence type="ECO:0000256" key="4">
    <source>
        <dbReference type="ARBA" id="ARBA00022980"/>
    </source>
</evidence>
<evidence type="ECO:0000256" key="9">
    <source>
        <dbReference type="RuleBase" id="RU003477"/>
    </source>
</evidence>
<protein>
    <recommendedName>
        <fullName evidence="6 8">Large ribosomal subunit protein uL24</fullName>
    </recommendedName>
</protein>